<name>A0A133UIX3_9EURY</name>
<feature type="region of interest" description="Disordered" evidence="1">
    <location>
        <begin position="1"/>
        <end position="27"/>
    </location>
</feature>
<proteinExistence type="predicted"/>
<evidence type="ECO:0008006" key="5">
    <source>
        <dbReference type="Google" id="ProtNLM"/>
    </source>
</evidence>
<dbReference type="PATRIC" id="fig|1698264.3.peg.1926"/>
<accession>A0A133UIX3</accession>
<evidence type="ECO:0000313" key="4">
    <source>
        <dbReference type="Proteomes" id="UP000070284"/>
    </source>
</evidence>
<protein>
    <recommendedName>
        <fullName evidence="5">Type II secretion system protein GspF domain-containing protein</fullName>
    </recommendedName>
</protein>
<keyword evidence="2" id="KW-1133">Transmembrane helix</keyword>
<feature type="transmembrane region" description="Helical" evidence="2">
    <location>
        <begin position="310"/>
        <end position="330"/>
    </location>
</feature>
<evidence type="ECO:0000256" key="1">
    <source>
        <dbReference type="SAM" id="MobiDB-lite"/>
    </source>
</evidence>
<feature type="transmembrane region" description="Helical" evidence="2">
    <location>
        <begin position="570"/>
        <end position="589"/>
    </location>
</feature>
<dbReference type="AlphaFoldDB" id="A0A133UIX3"/>
<feature type="non-terminal residue" evidence="3">
    <location>
        <position position="1"/>
    </location>
</feature>
<evidence type="ECO:0000313" key="3">
    <source>
        <dbReference type="EMBL" id="KXA94115.1"/>
    </source>
</evidence>
<keyword evidence="4" id="KW-1185">Reference proteome</keyword>
<feature type="transmembrane region" description="Helical" evidence="2">
    <location>
        <begin position="264"/>
        <end position="284"/>
    </location>
</feature>
<feature type="compositionally biased region" description="Basic and acidic residues" evidence="1">
    <location>
        <begin position="1"/>
        <end position="12"/>
    </location>
</feature>
<feature type="transmembrane region" description="Helical" evidence="2">
    <location>
        <begin position="53"/>
        <end position="77"/>
    </location>
</feature>
<dbReference type="EMBL" id="LHXO01000081">
    <property type="protein sequence ID" value="KXA94115.1"/>
    <property type="molecule type" value="Genomic_DNA"/>
</dbReference>
<gene>
    <name evidence="3" type="ORF">AKJ65_05320</name>
</gene>
<feature type="transmembrane region" description="Helical" evidence="2">
    <location>
        <begin position="535"/>
        <end position="558"/>
    </location>
</feature>
<reference evidence="3 4" key="1">
    <citation type="journal article" date="2016" name="Sci. Rep.">
        <title>Metabolic traits of an uncultured archaeal lineage -MSBL1- from brine pools of the Red Sea.</title>
        <authorList>
            <person name="Mwirichia R."/>
            <person name="Alam I."/>
            <person name="Rashid M."/>
            <person name="Vinu M."/>
            <person name="Ba-Alawi W."/>
            <person name="Anthony Kamau A."/>
            <person name="Kamanda Ngugi D."/>
            <person name="Goker M."/>
            <person name="Klenk H.P."/>
            <person name="Bajic V."/>
            <person name="Stingl U."/>
        </authorList>
    </citation>
    <scope>NUCLEOTIDE SEQUENCE [LARGE SCALE GENOMIC DNA]</scope>
    <source>
        <strain evidence="3">SCGC-AAA259E19</strain>
    </source>
</reference>
<feature type="transmembrane region" description="Helical" evidence="2">
    <location>
        <begin position="83"/>
        <end position="102"/>
    </location>
</feature>
<feature type="transmembrane region" description="Helical" evidence="2">
    <location>
        <begin position="496"/>
        <end position="515"/>
    </location>
</feature>
<comment type="caution">
    <text evidence="3">The sequence shown here is derived from an EMBL/GenBank/DDBJ whole genome shotgun (WGS) entry which is preliminary data.</text>
</comment>
<feature type="transmembrane region" description="Helical" evidence="2">
    <location>
        <begin position="336"/>
        <end position="355"/>
    </location>
</feature>
<keyword evidence="2" id="KW-0812">Transmembrane</keyword>
<organism evidence="3 4">
    <name type="scientific">candidate division MSBL1 archaeon SCGC-AAA259E19</name>
    <dbReference type="NCBI Taxonomy" id="1698264"/>
    <lineage>
        <taxon>Archaea</taxon>
        <taxon>Methanobacteriati</taxon>
        <taxon>Methanobacteriota</taxon>
        <taxon>candidate division MSBL1</taxon>
    </lineage>
</organism>
<keyword evidence="2" id="KW-0472">Membrane</keyword>
<dbReference type="Proteomes" id="UP000070284">
    <property type="component" value="Unassembled WGS sequence"/>
</dbReference>
<sequence>GRHRSCSPDRLPRTPALLDYSEPTPTPLADEREKRIFQKNLEFSGLEVEGEEVTALALLGGIVGILTTGTVLTMTLFFDLSPVFPIMTAGLPVLFFLSLGWYPSWKAKNKRTEELGHVPHLISYMVSALKINPNLENATEFTAERLRNPLGEDLRRELWKARLGVYGGVEEALSRFGRRWGEKSGELKRSIDLIKSSISERDERNRKDVLDRALKTSFEGVRRRMESFIDGLQLPTLVIYGVGVLLPLVLLAVLPVISSTGFRISGLELAAIYCLFLPTGIYLLEKRVLAGRPAAFPPPDIPGGDEVPKAVLTSVPAFLLPPAISILLGLPGSLTALALLWGLSSGIAVFCHLSASKSYRIREKNRRMEREFPDSLIQLGNQLKSDRPAEDAFRKTAEITKGGEVSKILERTSSNLKVGGMDLRSALLDPEVGSLEGTHSTPVRNVFETMMDFLNRSSRAAGEAILHSSRHLKELKGMEKDIRGTLREIVGSMKSVALFFAPLVASITIQLQRLLSEKTSGMPFFGSEVRIPGPTFLGVLGFYVVVVTVLLSSYTVEIEWGDDGLMKRMTIARALPTAMTVFTVGLLLGDRMLSALIG</sequence>
<evidence type="ECO:0000256" key="2">
    <source>
        <dbReference type="SAM" id="Phobius"/>
    </source>
</evidence>
<feature type="transmembrane region" description="Helical" evidence="2">
    <location>
        <begin position="232"/>
        <end position="258"/>
    </location>
</feature>